<accession>A0A0D0T0X9</accession>
<feature type="compositionally biased region" description="Basic and acidic residues" evidence="8">
    <location>
        <begin position="1"/>
        <end position="13"/>
    </location>
</feature>
<name>A0A0D0T0X9_9TREE</name>
<evidence type="ECO:0000256" key="6">
    <source>
        <dbReference type="ARBA" id="ARBA00022679"/>
    </source>
</evidence>
<dbReference type="Proteomes" id="UP000053392">
    <property type="component" value="Unassembled WGS sequence"/>
</dbReference>
<organism evidence="9 10">
    <name type="scientific">Cryptococcus deuterogattii Ram5</name>
    <dbReference type="NCBI Taxonomy" id="1296110"/>
    <lineage>
        <taxon>Eukaryota</taxon>
        <taxon>Fungi</taxon>
        <taxon>Dikarya</taxon>
        <taxon>Basidiomycota</taxon>
        <taxon>Agaricomycotina</taxon>
        <taxon>Tremellomycetes</taxon>
        <taxon>Tremellales</taxon>
        <taxon>Cryptococcaceae</taxon>
        <taxon>Cryptococcus</taxon>
        <taxon>Cryptococcus gattii species complex</taxon>
    </lineage>
</organism>
<keyword evidence="10" id="KW-1185">Reference proteome</keyword>
<keyword evidence="6" id="KW-0808">Transferase</keyword>
<reference evidence="9 10" key="1">
    <citation type="submission" date="2015-01" db="EMBL/GenBank/DDBJ databases">
        <title>The Genome Sequence of Cryptococcus gattii Ram5.</title>
        <authorList>
            <consortium name="The Broad Institute Genomics Platform"/>
            <person name="Cuomo C."/>
            <person name="Litvintseva A."/>
            <person name="Chen Y."/>
            <person name="Heitman J."/>
            <person name="Sun S."/>
            <person name="Springer D."/>
            <person name="Dromer F."/>
            <person name="Young S."/>
            <person name="Zeng Q."/>
            <person name="Gargeya S."/>
            <person name="Abouelleil A."/>
            <person name="Alvarado L."/>
            <person name="Chapman S.B."/>
            <person name="Gainer-Dewar J."/>
            <person name="Goldberg J."/>
            <person name="Griggs A."/>
            <person name="Gujja S."/>
            <person name="Hansen M."/>
            <person name="Howarth C."/>
            <person name="Imamovic A."/>
            <person name="Larimer J."/>
            <person name="Murphy C."/>
            <person name="Naylor J."/>
            <person name="Pearson M."/>
            <person name="Priest M."/>
            <person name="Roberts A."/>
            <person name="Saif S."/>
            <person name="Shea T."/>
            <person name="Sykes S."/>
            <person name="Wortman J."/>
            <person name="Nusbaum C."/>
            <person name="Birren B."/>
        </authorList>
    </citation>
    <scope>NUCLEOTIDE SEQUENCE [LARGE SCALE GENOMIC DNA]</scope>
    <source>
        <strain evidence="9 10">Ram5</strain>
    </source>
</reference>
<dbReference type="EMBL" id="KN847907">
    <property type="protein sequence ID" value="KIR39342.1"/>
    <property type="molecule type" value="Genomic_DNA"/>
</dbReference>
<dbReference type="EC" id="2.1.1.77" evidence="3"/>
<evidence type="ECO:0000256" key="5">
    <source>
        <dbReference type="ARBA" id="ARBA00022603"/>
    </source>
</evidence>
<dbReference type="SUPFAM" id="SSF53335">
    <property type="entry name" value="S-adenosyl-L-methionine-dependent methyltransferases"/>
    <property type="match status" value="1"/>
</dbReference>
<dbReference type="HOGENOM" id="CLU_055432_0_0_1"/>
<keyword evidence="4" id="KW-0963">Cytoplasm</keyword>
<dbReference type="GO" id="GO:0004719">
    <property type="term" value="F:protein-L-isoaspartate (D-aspartate) O-methyltransferase activity"/>
    <property type="evidence" value="ECO:0007669"/>
    <property type="project" value="UniProtKB-EC"/>
</dbReference>
<proteinExistence type="inferred from homology"/>
<evidence type="ECO:0000256" key="1">
    <source>
        <dbReference type="ARBA" id="ARBA00004496"/>
    </source>
</evidence>
<dbReference type="PANTHER" id="PTHR11579:SF0">
    <property type="entry name" value="PROTEIN-L-ISOASPARTATE(D-ASPARTATE) O-METHYLTRANSFERASE"/>
    <property type="match status" value="1"/>
</dbReference>
<evidence type="ECO:0000256" key="7">
    <source>
        <dbReference type="ARBA" id="ARBA00022691"/>
    </source>
</evidence>
<evidence type="ECO:0000313" key="10">
    <source>
        <dbReference type="Proteomes" id="UP000053392"/>
    </source>
</evidence>
<comment type="subcellular location">
    <subcellularLocation>
        <location evidence="1">Cytoplasm</location>
    </subcellularLocation>
</comment>
<dbReference type="AlphaFoldDB" id="A0A0D0T0X9"/>
<dbReference type="GO" id="GO:0005737">
    <property type="term" value="C:cytoplasm"/>
    <property type="evidence" value="ECO:0007669"/>
    <property type="project" value="UniProtKB-SubCell"/>
</dbReference>
<feature type="region of interest" description="Disordered" evidence="8">
    <location>
        <begin position="1"/>
        <end position="21"/>
    </location>
</feature>
<dbReference type="InterPro" id="IPR000682">
    <property type="entry name" value="PCMT"/>
</dbReference>
<protein>
    <recommendedName>
        <fullName evidence="3">protein-L-isoaspartate(D-aspartate) O-methyltransferase</fullName>
        <ecNumber evidence="3">2.1.1.77</ecNumber>
    </recommendedName>
</protein>
<keyword evidence="7" id="KW-0949">S-adenosyl-L-methionine</keyword>
<sequence length="228" mass="25170">MMPWPDKAEDGSIHGHRSPTVRPGFESRRKFLELYSIMAWLSSGRTNVELIENMKSSGLIHSPRVAAVENTTYPNVHLPMRIRLITAVFHYLSPKSLVVGIDHIQGLVSQSIRNLANDGVQVLDKHKIEGGGVLMLCGDGRKGSKEYAPFTVIHVGAAAPEYPEELVDQLAKPGRMFIPVGRGSQGTSFFRGFEVRFLIGESDVWQIDKSVNGDVTKKKLFGVMASVI</sequence>
<evidence type="ECO:0000313" key="9">
    <source>
        <dbReference type="EMBL" id="KIR39342.1"/>
    </source>
</evidence>
<dbReference type="OrthoDB" id="73890at2759"/>
<evidence type="ECO:0000256" key="8">
    <source>
        <dbReference type="SAM" id="MobiDB-lite"/>
    </source>
</evidence>
<evidence type="ECO:0000256" key="4">
    <source>
        <dbReference type="ARBA" id="ARBA00022490"/>
    </source>
</evidence>
<evidence type="ECO:0000256" key="3">
    <source>
        <dbReference type="ARBA" id="ARBA00011890"/>
    </source>
</evidence>
<dbReference type="Pfam" id="PF01135">
    <property type="entry name" value="PCMT"/>
    <property type="match status" value="1"/>
</dbReference>
<evidence type="ECO:0000256" key="2">
    <source>
        <dbReference type="ARBA" id="ARBA00005369"/>
    </source>
</evidence>
<dbReference type="Gene3D" id="3.40.50.150">
    <property type="entry name" value="Vaccinia Virus protein VP39"/>
    <property type="match status" value="1"/>
</dbReference>
<keyword evidence="5" id="KW-0489">Methyltransferase</keyword>
<dbReference type="PANTHER" id="PTHR11579">
    <property type="entry name" value="PROTEIN-L-ISOASPARTATE O-METHYLTRANSFERASE"/>
    <property type="match status" value="1"/>
</dbReference>
<gene>
    <name evidence="9" type="ORF">I313_04943</name>
</gene>
<dbReference type="InterPro" id="IPR029063">
    <property type="entry name" value="SAM-dependent_MTases_sf"/>
</dbReference>
<comment type="similarity">
    <text evidence="2">Belongs to the methyltransferase superfamily. L-isoaspartyl/D-aspartyl protein methyltransferase family.</text>
</comment>
<dbReference type="GO" id="GO:0032259">
    <property type="term" value="P:methylation"/>
    <property type="evidence" value="ECO:0007669"/>
    <property type="project" value="UniProtKB-KW"/>
</dbReference>